<dbReference type="GO" id="GO:0016020">
    <property type="term" value="C:membrane"/>
    <property type="evidence" value="ECO:0007669"/>
    <property type="project" value="InterPro"/>
</dbReference>
<dbReference type="PRINTS" id="PR00411">
    <property type="entry name" value="PNDRDTASEI"/>
</dbReference>
<accession>C6CDQ0</accession>
<dbReference type="Gene3D" id="3.90.1010.20">
    <property type="match status" value="1"/>
</dbReference>
<protein>
    <submittedName>
        <fullName evidence="8">Fumarate reductase/succinate dehydrogenase flavoprotein domain protein</fullName>
    </submittedName>
</protein>
<dbReference type="SUPFAM" id="SSF56425">
    <property type="entry name" value="Succinate dehydrogenase/fumarate reductase flavoprotein, catalytic domain"/>
    <property type="match status" value="1"/>
</dbReference>
<dbReference type="GO" id="GO:0010181">
    <property type="term" value="F:FMN binding"/>
    <property type="evidence" value="ECO:0007669"/>
    <property type="project" value="InterPro"/>
</dbReference>
<evidence type="ECO:0000256" key="1">
    <source>
        <dbReference type="ARBA" id="ARBA00001917"/>
    </source>
</evidence>
<feature type="signal peptide" evidence="6">
    <location>
        <begin position="1"/>
        <end position="33"/>
    </location>
</feature>
<keyword evidence="5" id="KW-0560">Oxidoreductase</keyword>
<dbReference type="PANTHER" id="PTHR43400:SF10">
    <property type="entry name" value="3-OXOSTEROID 1-DEHYDROGENASE"/>
    <property type="match status" value="1"/>
</dbReference>
<keyword evidence="4" id="KW-0274">FAD</keyword>
<reference evidence="8" key="1">
    <citation type="submission" date="2009-06" db="EMBL/GenBank/DDBJ databases">
        <title>Complete sequence of Dickeya dadantii Ech703.</title>
        <authorList>
            <consortium name="US DOE Joint Genome Institute"/>
            <person name="Lucas S."/>
            <person name="Copeland A."/>
            <person name="Lapidus A."/>
            <person name="Glavina del Rio T."/>
            <person name="Dalin E."/>
            <person name="Tice H."/>
            <person name="Bruce D."/>
            <person name="Goodwin L."/>
            <person name="Pitluck S."/>
            <person name="Chertkov O."/>
            <person name="Brettin T."/>
            <person name="Detter J.C."/>
            <person name="Han C."/>
            <person name="Larimer F."/>
            <person name="Land M."/>
            <person name="Hauser L."/>
            <person name="Kyrpides N."/>
            <person name="Mikhailova N."/>
            <person name="Balakrishnan V."/>
            <person name="Glasner J."/>
            <person name="Perna N.T."/>
        </authorList>
    </citation>
    <scope>NUCLEOTIDE SEQUENCE [LARGE SCALE GENOMIC DNA]</scope>
    <source>
        <strain evidence="8">Ech703</strain>
    </source>
</reference>
<dbReference type="InterPro" id="IPR007329">
    <property type="entry name" value="FMN-bd"/>
</dbReference>
<dbReference type="Gene3D" id="3.90.700.10">
    <property type="entry name" value="Succinate dehydrogenase/fumarate reductase flavoprotein, catalytic domain"/>
    <property type="match status" value="1"/>
</dbReference>
<sequence>MTHERKKFGPQRYPARSVLAGLLGLCVMGAAQAESIAPGDYTGSAQGKESSVSVTLGVDQSGKITHLSVNADGETPGLGGVAGPEVGKAILDQQSLSVDGMTGATETSNAVKKAAEAALAQSGADVGRYKQQIAKVIGEAQEITTDVVVVGGGASGSAAALAAAERGVKVVVLEKAPSVGGAGKLASGLFAVGSSQEKAKKINFTSDDLFVRMMDYNHYLSNAALTRAVIDKSASTIDWLQKYGVDTYLSDKNPQQAQDEDPIRWQIYHHYKDTRAAFDNMYANLAKMGGTLMTRTTGQSLIKNENGDVTGVIATKADGGRLTVHARAVILATGGFGGNKKMLSDVMLTDNISLLAWANHGEGVKMAWQAGAAQWNVQSALLHANKLVGVDAQQGSGFNDSPLIRLLKSPLLWVDVSGQRFADEGLVYDTAYWSNASYSVGGNYFIVVDTPTLKAYSQGQLPFDISGAGAPNPTGAGDFVALSEAGVKSGNVLKGNTLAELAKNAGMAPEKLSATIATYNQMVKNKKDTLYLKNARYLTFPVSTGPFYAFKAQEVSLSTLGGVRVNEQLQATDKNIKSIPGLYVVGNDAAGFYTTPAYPPYQGLANGYAFNTGRIAGENAAQFVKGAK</sequence>
<comment type="cofactor">
    <cofactor evidence="2">
        <name>FAD</name>
        <dbReference type="ChEBI" id="CHEBI:57692"/>
    </cofactor>
</comment>
<dbReference type="PANTHER" id="PTHR43400">
    <property type="entry name" value="FUMARATE REDUCTASE"/>
    <property type="match status" value="1"/>
</dbReference>
<dbReference type="RefSeq" id="WP_012764984.1">
    <property type="nucleotide sequence ID" value="NC_012880.1"/>
</dbReference>
<dbReference type="GO" id="GO:0016491">
    <property type="term" value="F:oxidoreductase activity"/>
    <property type="evidence" value="ECO:0007669"/>
    <property type="project" value="UniProtKB-KW"/>
</dbReference>
<keyword evidence="3" id="KW-0285">Flavoprotein</keyword>
<dbReference type="InterPro" id="IPR003953">
    <property type="entry name" value="FAD-dep_OxRdtase_2_FAD-bd"/>
</dbReference>
<evidence type="ECO:0000256" key="6">
    <source>
        <dbReference type="SAM" id="SignalP"/>
    </source>
</evidence>
<dbReference type="Pfam" id="PF04205">
    <property type="entry name" value="FMN_bind"/>
    <property type="match status" value="1"/>
</dbReference>
<dbReference type="Proteomes" id="UP000002734">
    <property type="component" value="Chromosome"/>
</dbReference>
<dbReference type="eggNOG" id="COG1053">
    <property type="taxonomic scope" value="Bacteria"/>
</dbReference>
<dbReference type="Gene3D" id="3.50.50.60">
    <property type="entry name" value="FAD/NAD(P)-binding domain"/>
    <property type="match status" value="1"/>
</dbReference>
<dbReference type="InterPro" id="IPR027477">
    <property type="entry name" value="Succ_DH/fumarate_Rdtase_cat_sf"/>
</dbReference>
<dbReference type="SUPFAM" id="SSF51905">
    <property type="entry name" value="FAD/NAD(P)-binding domain"/>
    <property type="match status" value="1"/>
</dbReference>
<evidence type="ECO:0000256" key="5">
    <source>
        <dbReference type="ARBA" id="ARBA00023002"/>
    </source>
</evidence>
<evidence type="ECO:0000256" key="2">
    <source>
        <dbReference type="ARBA" id="ARBA00001974"/>
    </source>
</evidence>
<feature type="domain" description="FMN-binding" evidence="7">
    <location>
        <begin position="47"/>
        <end position="122"/>
    </location>
</feature>
<dbReference type="InterPro" id="IPR036188">
    <property type="entry name" value="FAD/NAD-bd_sf"/>
</dbReference>
<dbReference type="GO" id="GO:0008202">
    <property type="term" value="P:steroid metabolic process"/>
    <property type="evidence" value="ECO:0007669"/>
    <property type="project" value="UniProtKB-ARBA"/>
</dbReference>
<dbReference type="KEGG" id="dda:Dd703_1365"/>
<name>C6CDQ0_MUSP7</name>
<dbReference type="EMBL" id="CP001654">
    <property type="protein sequence ID" value="ACS85167.1"/>
    <property type="molecule type" value="Genomic_DNA"/>
</dbReference>
<dbReference type="AlphaFoldDB" id="C6CDQ0"/>
<dbReference type="InterPro" id="IPR050315">
    <property type="entry name" value="FAD-oxidoreductase_2"/>
</dbReference>
<dbReference type="HOGENOM" id="CLU_011398_4_0_6"/>
<keyword evidence="6" id="KW-0732">Signal</keyword>
<evidence type="ECO:0000259" key="7">
    <source>
        <dbReference type="SMART" id="SM00900"/>
    </source>
</evidence>
<feature type="chain" id="PRO_5002963185" evidence="6">
    <location>
        <begin position="34"/>
        <end position="628"/>
    </location>
</feature>
<dbReference type="STRING" id="579405.Dd703_1365"/>
<gene>
    <name evidence="8" type="ordered locus">Dd703_1365</name>
</gene>
<evidence type="ECO:0000313" key="9">
    <source>
        <dbReference type="Proteomes" id="UP000002734"/>
    </source>
</evidence>
<organism evidence="8 9">
    <name type="scientific">Musicola paradisiaca (strain Ech703)</name>
    <name type="common">Dickeya paradisiaca</name>
    <name type="synonym">Dickeya dadantii</name>
    <dbReference type="NCBI Taxonomy" id="579405"/>
    <lineage>
        <taxon>Bacteria</taxon>
        <taxon>Pseudomonadati</taxon>
        <taxon>Pseudomonadota</taxon>
        <taxon>Gammaproteobacteria</taxon>
        <taxon>Enterobacterales</taxon>
        <taxon>Pectobacteriaceae</taxon>
        <taxon>Musicola</taxon>
    </lineage>
</organism>
<proteinExistence type="predicted"/>
<evidence type="ECO:0000256" key="4">
    <source>
        <dbReference type="ARBA" id="ARBA00022827"/>
    </source>
</evidence>
<comment type="cofactor">
    <cofactor evidence="1">
        <name>FMN</name>
        <dbReference type="ChEBI" id="CHEBI:58210"/>
    </cofactor>
</comment>
<evidence type="ECO:0000313" key="8">
    <source>
        <dbReference type="EMBL" id="ACS85167.1"/>
    </source>
</evidence>
<dbReference type="SMART" id="SM00900">
    <property type="entry name" value="FMN_bind"/>
    <property type="match status" value="1"/>
</dbReference>
<dbReference type="Pfam" id="PF00890">
    <property type="entry name" value="FAD_binding_2"/>
    <property type="match status" value="1"/>
</dbReference>
<keyword evidence="9" id="KW-1185">Reference proteome</keyword>
<evidence type="ECO:0000256" key="3">
    <source>
        <dbReference type="ARBA" id="ARBA00022630"/>
    </source>
</evidence>
<dbReference type="eggNOG" id="COG3976">
    <property type="taxonomic scope" value="Bacteria"/>
</dbReference>